<feature type="region of interest" description="Disordered" evidence="1">
    <location>
        <begin position="1"/>
        <end position="21"/>
    </location>
</feature>
<gene>
    <name evidence="2" type="ORF">BCR39DRAFT_507567</name>
</gene>
<evidence type="ECO:0000313" key="2">
    <source>
        <dbReference type="EMBL" id="ORY24228.1"/>
    </source>
</evidence>
<dbReference type="Proteomes" id="UP000193986">
    <property type="component" value="Unassembled WGS sequence"/>
</dbReference>
<evidence type="ECO:0000256" key="1">
    <source>
        <dbReference type="SAM" id="MobiDB-lite"/>
    </source>
</evidence>
<organism evidence="2 3">
    <name type="scientific">Naematelia encephala</name>
    <dbReference type="NCBI Taxonomy" id="71784"/>
    <lineage>
        <taxon>Eukaryota</taxon>
        <taxon>Fungi</taxon>
        <taxon>Dikarya</taxon>
        <taxon>Basidiomycota</taxon>
        <taxon>Agaricomycotina</taxon>
        <taxon>Tremellomycetes</taxon>
        <taxon>Tremellales</taxon>
        <taxon>Naemateliaceae</taxon>
        <taxon>Naematelia</taxon>
    </lineage>
</organism>
<dbReference type="InParanoid" id="A0A1Y2ANR6"/>
<feature type="compositionally biased region" description="Low complexity" evidence="1">
    <location>
        <begin position="44"/>
        <end position="67"/>
    </location>
</feature>
<comment type="caution">
    <text evidence="2">The sequence shown here is derived from an EMBL/GenBank/DDBJ whole genome shotgun (WGS) entry which is preliminary data.</text>
</comment>
<proteinExistence type="predicted"/>
<protein>
    <submittedName>
        <fullName evidence="2">Uncharacterized protein</fullName>
    </submittedName>
</protein>
<sequence>MAAIINIDSESETTSTVEHETISIPTETNTNTQTAIAIEAAATTAAEVTSTTKETTTTSLTNTNTQAPATSSDTLGIVGGSEQALHECTGGGGDCEAAVEKNRIAIGVTEEGSQDQPLFDDGASSLNECGVDDVGVEQINLGRKEEVVVVVVVAVKMKIEYEMGRRAESCRILSGV</sequence>
<dbReference type="EMBL" id="MCFC01000070">
    <property type="protein sequence ID" value="ORY24228.1"/>
    <property type="molecule type" value="Genomic_DNA"/>
</dbReference>
<accession>A0A1Y2ANR6</accession>
<feature type="region of interest" description="Disordered" evidence="1">
    <location>
        <begin position="44"/>
        <end position="73"/>
    </location>
</feature>
<name>A0A1Y2ANR6_9TREE</name>
<keyword evidence="3" id="KW-1185">Reference proteome</keyword>
<feature type="compositionally biased region" description="Low complexity" evidence="1">
    <location>
        <begin position="12"/>
        <end position="21"/>
    </location>
</feature>
<dbReference type="AlphaFoldDB" id="A0A1Y2ANR6"/>
<reference evidence="2 3" key="1">
    <citation type="submission" date="2016-07" db="EMBL/GenBank/DDBJ databases">
        <title>Pervasive Adenine N6-methylation of Active Genes in Fungi.</title>
        <authorList>
            <consortium name="DOE Joint Genome Institute"/>
            <person name="Mondo S.J."/>
            <person name="Dannebaum R.O."/>
            <person name="Kuo R.C."/>
            <person name="Labutti K."/>
            <person name="Haridas S."/>
            <person name="Kuo A."/>
            <person name="Salamov A."/>
            <person name="Ahrendt S.R."/>
            <person name="Lipzen A."/>
            <person name="Sullivan W."/>
            <person name="Andreopoulos W.B."/>
            <person name="Clum A."/>
            <person name="Lindquist E."/>
            <person name="Daum C."/>
            <person name="Ramamoorthy G.K."/>
            <person name="Gryganskyi A."/>
            <person name="Culley D."/>
            <person name="Magnuson J.K."/>
            <person name="James T.Y."/>
            <person name="O'Malley M.A."/>
            <person name="Stajich J.E."/>
            <person name="Spatafora J.W."/>
            <person name="Visel A."/>
            <person name="Grigoriev I.V."/>
        </authorList>
    </citation>
    <scope>NUCLEOTIDE SEQUENCE [LARGE SCALE GENOMIC DNA]</scope>
    <source>
        <strain evidence="2 3">68-887.2</strain>
    </source>
</reference>
<evidence type="ECO:0000313" key="3">
    <source>
        <dbReference type="Proteomes" id="UP000193986"/>
    </source>
</evidence>